<dbReference type="EMBL" id="AWTR02000048">
    <property type="protein sequence ID" value="ETZ07360.1"/>
    <property type="molecule type" value="Genomic_DNA"/>
</dbReference>
<dbReference type="PROSITE" id="PS51186">
    <property type="entry name" value="GNAT"/>
    <property type="match status" value="2"/>
</dbReference>
<dbReference type="PANTHER" id="PTHR43420">
    <property type="entry name" value="ACETYLTRANSFERASE"/>
    <property type="match status" value="1"/>
</dbReference>
<dbReference type="InterPro" id="IPR000182">
    <property type="entry name" value="GNAT_dom"/>
</dbReference>
<sequence>MTITFKPLNESHFPLLLKWLESPHVKKWWDQDVTYTIELVREKYSSYVKGYKLEGGVQKPIQAFIIYSDQNFFGYIQIYNAYDFLRSKPLLGLPSNLGKFDIFIGEEEVLKQGLGSKAILEFLKLYGGQYSHMFADPDSSNIAVIKAYEKAGFKKVSEQEDTGETWMIKDLSLRNDPLPTIQKLIKERYPDAKAIFWAGSVSVNQGTSASDLDLVIVFEEVAHAYREAFIYDGWPIDAFIHDLDTLRYFFEESRTGNGISGLCYMILNGREVTNPSAFSKNIKILAQEVLNAGPAIWDQEQINKERFLITDVLDDIKYPTGRDEQIASAAWLLEALGQFYFRSQNKWCASGKSIIRYLKSDNPDLALEFTQAFESLFQTGHSAALELLVMKILEPYGGLFWNGFRSDASKKAKILKPVLLKELKNNYRIYLGESDNEYASKIILKGLKAHNESKIGSYSRENFVLFVKNESEDIIAGLCGDILGELCALHLLWVDQEHRLKGVGKNIINVLEEYALSKKCKIIQLDTTEFQAKDFYKKYGYLEIATLDKGFMGYKQFIMRKNLFDSKSEENTNKILDELKSREPIFHHPEKFGKTKQDIENQMCDEFWEVGASGNVYTKRDVIETLFERYNNPDYQDIWEAKDFELTTIASDNYLLTYILIQDKTRVTRRSTLWRHIHGAWKILYHQGTIFKELNHV</sequence>
<feature type="domain" description="N-acetyltransferase" evidence="3">
    <location>
        <begin position="410"/>
        <end position="564"/>
    </location>
</feature>
<dbReference type="Proteomes" id="UP000019112">
    <property type="component" value="Unassembled WGS sequence"/>
</dbReference>
<dbReference type="InterPro" id="IPR032710">
    <property type="entry name" value="NTF2-like_dom_sf"/>
</dbReference>
<accession>W6THH5</accession>
<dbReference type="RefSeq" id="WP_021827473.1">
    <property type="nucleotide sequence ID" value="NZ_AWTR02000048.1"/>
</dbReference>
<dbReference type="Gene3D" id="3.30.460.10">
    <property type="entry name" value="Beta Polymerase, domain 2"/>
    <property type="match status" value="1"/>
</dbReference>
<dbReference type="InterPro" id="IPR043519">
    <property type="entry name" value="NT_sf"/>
</dbReference>
<name>W6THH5_HOLOB</name>
<dbReference type="STRING" id="1399147.P618_200424"/>
<evidence type="ECO:0000313" key="5">
    <source>
        <dbReference type="Proteomes" id="UP000019112"/>
    </source>
</evidence>
<keyword evidence="5" id="KW-1185">Reference proteome</keyword>
<evidence type="ECO:0000256" key="2">
    <source>
        <dbReference type="ARBA" id="ARBA00023315"/>
    </source>
</evidence>
<dbReference type="CDD" id="cd04301">
    <property type="entry name" value="NAT_SF"/>
    <property type="match status" value="1"/>
</dbReference>
<dbReference type="Gene3D" id="3.40.630.30">
    <property type="match status" value="2"/>
</dbReference>
<dbReference type="CDD" id="cd05403">
    <property type="entry name" value="NT_KNTase_like"/>
    <property type="match status" value="1"/>
</dbReference>
<dbReference type="InterPro" id="IPR050680">
    <property type="entry name" value="YpeA/RimI_acetyltransf"/>
</dbReference>
<reference evidence="4 5" key="1">
    <citation type="journal article" date="2014" name="FEMS Microbiol. Lett.">
        <title>Draft genome sequences of three Holospora species (Holospora obtusa, Holospora undulata, and Holospora elegans), endonuclear symbiotic bacteria of the ciliate Paramecium caudatum.</title>
        <authorList>
            <person name="Dohra H."/>
            <person name="Tanaka K."/>
            <person name="Suzuki T."/>
            <person name="Fujishima M."/>
            <person name="Suzuki H."/>
        </authorList>
    </citation>
    <scope>NUCLEOTIDE SEQUENCE [LARGE SCALE GENOMIC DNA]</scope>
    <source>
        <strain evidence="4 5">F1</strain>
    </source>
</reference>
<dbReference type="eggNOG" id="COG4994">
    <property type="taxonomic scope" value="Bacteria"/>
</dbReference>
<dbReference type="GO" id="GO:0016747">
    <property type="term" value="F:acyltransferase activity, transferring groups other than amino-acyl groups"/>
    <property type="evidence" value="ECO:0007669"/>
    <property type="project" value="InterPro"/>
</dbReference>
<dbReference type="eggNOG" id="COG1670">
    <property type="taxonomic scope" value="Bacteria"/>
</dbReference>
<proteinExistence type="predicted"/>
<dbReference type="Pfam" id="PF13523">
    <property type="entry name" value="Acetyltransf_8"/>
    <property type="match status" value="1"/>
</dbReference>
<dbReference type="SUPFAM" id="SSF81301">
    <property type="entry name" value="Nucleotidyltransferase"/>
    <property type="match status" value="1"/>
</dbReference>
<protein>
    <submittedName>
        <fullName evidence="4">Bifunctional AAC/APH</fullName>
    </submittedName>
</protein>
<keyword evidence="2" id="KW-0012">Acyltransferase</keyword>
<dbReference type="SUPFAM" id="SSF54427">
    <property type="entry name" value="NTF2-like"/>
    <property type="match status" value="1"/>
</dbReference>
<evidence type="ECO:0000259" key="3">
    <source>
        <dbReference type="PROSITE" id="PS51186"/>
    </source>
</evidence>
<keyword evidence="1" id="KW-0808">Transferase</keyword>
<dbReference type="eggNOG" id="COG0456">
    <property type="taxonomic scope" value="Bacteria"/>
</dbReference>
<gene>
    <name evidence="4" type="ORF">P618_200424</name>
</gene>
<feature type="domain" description="N-acetyltransferase" evidence="3">
    <location>
        <begin position="3"/>
        <end position="172"/>
    </location>
</feature>
<dbReference type="PANTHER" id="PTHR43420:SF47">
    <property type="entry name" value="N-ACETYLTRANSFERASE DOMAIN-CONTAINING PROTEIN"/>
    <property type="match status" value="1"/>
</dbReference>
<dbReference type="InterPro" id="IPR016181">
    <property type="entry name" value="Acyl_CoA_acyltransferase"/>
</dbReference>
<dbReference type="SUPFAM" id="SSF55729">
    <property type="entry name" value="Acyl-CoA N-acyltransferases (Nat)"/>
    <property type="match status" value="2"/>
</dbReference>
<dbReference type="Pfam" id="PF00583">
    <property type="entry name" value="Acetyltransf_1"/>
    <property type="match status" value="1"/>
</dbReference>
<comment type="caution">
    <text evidence="4">The sequence shown here is derived from an EMBL/GenBank/DDBJ whole genome shotgun (WGS) entry which is preliminary data.</text>
</comment>
<dbReference type="eggNOG" id="COG1708">
    <property type="taxonomic scope" value="Bacteria"/>
</dbReference>
<evidence type="ECO:0000256" key="1">
    <source>
        <dbReference type="ARBA" id="ARBA00022679"/>
    </source>
</evidence>
<evidence type="ECO:0000313" key="4">
    <source>
        <dbReference type="EMBL" id="ETZ07360.1"/>
    </source>
</evidence>
<organism evidence="4 5">
    <name type="scientific">Holospora obtusa F1</name>
    <dbReference type="NCBI Taxonomy" id="1399147"/>
    <lineage>
        <taxon>Bacteria</taxon>
        <taxon>Pseudomonadati</taxon>
        <taxon>Pseudomonadota</taxon>
        <taxon>Alphaproteobacteria</taxon>
        <taxon>Holosporales</taxon>
        <taxon>Holosporaceae</taxon>
        <taxon>Holospora</taxon>
    </lineage>
</organism>
<dbReference type="AlphaFoldDB" id="W6THH5"/>